<organism evidence="1 2">
    <name type="scientific">Erpetoichthys calabaricus</name>
    <name type="common">Rope fish</name>
    <name type="synonym">Calamoichthys calabaricus</name>
    <dbReference type="NCBI Taxonomy" id="27687"/>
    <lineage>
        <taxon>Eukaryota</taxon>
        <taxon>Metazoa</taxon>
        <taxon>Chordata</taxon>
        <taxon>Craniata</taxon>
        <taxon>Vertebrata</taxon>
        <taxon>Euteleostomi</taxon>
        <taxon>Actinopterygii</taxon>
        <taxon>Polypteriformes</taxon>
        <taxon>Polypteridae</taxon>
        <taxon>Erpetoichthys</taxon>
    </lineage>
</organism>
<dbReference type="Ensembl" id="ENSECRT00000025343.1">
    <property type="protein sequence ID" value="ENSECRP00000024806.1"/>
    <property type="gene ID" value="ENSECRG00000016807.1"/>
</dbReference>
<dbReference type="GeneTree" id="ENSGT00390000008551"/>
<dbReference type="GO" id="GO:0005737">
    <property type="term" value="C:cytoplasm"/>
    <property type="evidence" value="ECO:0007669"/>
    <property type="project" value="TreeGrafter"/>
</dbReference>
<accession>A0A8C4T1H6</accession>
<evidence type="ECO:0000313" key="1">
    <source>
        <dbReference type="Ensembl" id="ENSECRP00000024806.1"/>
    </source>
</evidence>
<proteinExistence type="predicted"/>
<dbReference type="Proteomes" id="UP000694620">
    <property type="component" value="Chromosome 14"/>
</dbReference>
<sequence>MSQEPTLSVLNALKNCFRVIERQQHNWSNNLAECTSLIISLGNLGEQLQSCNKVDFKGTPLQDFPQLKQRLTYKLNQALGVVLGKLADKLSALQVVRDSISNQVVSVFQLYENNSEKISLSASLRRLAVIPSLADMLEWLQDIDRFYRNQYLKRKLMLQMVSPENMSYIVELPKLWKALERQQEHNLTQETLMKIAFFMDSS</sequence>
<dbReference type="AlphaFoldDB" id="A0A8C4T1H6"/>
<reference evidence="1" key="2">
    <citation type="submission" date="2025-08" db="UniProtKB">
        <authorList>
            <consortium name="Ensembl"/>
        </authorList>
    </citation>
    <scope>IDENTIFICATION</scope>
</reference>
<dbReference type="PANTHER" id="PTHR16234">
    <property type="entry name" value="SIMILAR TO HYPOTHETICAL PROTEIN FLJ20508"/>
    <property type="match status" value="1"/>
</dbReference>
<dbReference type="PANTHER" id="PTHR16234:SF5">
    <property type="entry name" value="AFG2-INTERACTING RIBOSOME MATURATION FACTOR"/>
    <property type="match status" value="1"/>
</dbReference>
<protein>
    <submittedName>
        <fullName evidence="1">Uncharacterized protein</fullName>
    </submittedName>
</protein>
<keyword evidence="2" id="KW-1185">Reference proteome</keyword>
<dbReference type="Pfam" id="PF15011">
    <property type="entry name" value="CA109-like"/>
    <property type="match status" value="1"/>
</dbReference>
<reference evidence="1" key="1">
    <citation type="submission" date="2021-06" db="EMBL/GenBank/DDBJ databases">
        <authorList>
            <consortium name="Wellcome Sanger Institute Data Sharing"/>
        </authorList>
    </citation>
    <scope>NUCLEOTIDE SEQUENCE [LARGE SCALE GENOMIC DNA]</scope>
</reference>
<evidence type="ECO:0000313" key="2">
    <source>
        <dbReference type="Proteomes" id="UP000694620"/>
    </source>
</evidence>
<dbReference type="GO" id="GO:0005634">
    <property type="term" value="C:nucleus"/>
    <property type="evidence" value="ECO:0007669"/>
    <property type="project" value="TreeGrafter"/>
</dbReference>
<gene>
    <name evidence="1" type="primary">airim</name>
</gene>
<reference evidence="1" key="3">
    <citation type="submission" date="2025-09" db="UniProtKB">
        <authorList>
            <consortium name="Ensembl"/>
        </authorList>
    </citation>
    <scope>IDENTIFICATION</scope>
</reference>
<dbReference type="InterPro" id="IPR029159">
    <property type="entry name" value="CA109-like"/>
</dbReference>
<name>A0A8C4T1H6_ERPCA</name>